<protein>
    <recommendedName>
        <fullName evidence="5">DUF3742 family protein</fullName>
    </recommendedName>
</protein>
<feature type="region of interest" description="Disordered" evidence="1">
    <location>
        <begin position="86"/>
        <end position="109"/>
    </location>
</feature>
<dbReference type="RefSeq" id="WP_105767921.1">
    <property type="nucleotide sequence ID" value="NZ_CADFDF010000014.1"/>
</dbReference>
<keyword evidence="2" id="KW-0812">Transmembrane</keyword>
<evidence type="ECO:0000313" key="4">
    <source>
        <dbReference type="Proteomes" id="UP000237686"/>
    </source>
</evidence>
<dbReference type="Proteomes" id="UP000237686">
    <property type="component" value="Unassembled WGS sequence"/>
</dbReference>
<evidence type="ECO:0000256" key="2">
    <source>
        <dbReference type="SAM" id="Phobius"/>
    </source>
</evidence>
<evidence type="ECO:0000313" key="3">
    <source>
        <dbReference type="EMBL" id="PRF23312.1"/>
    </source>
</evidence>
<evidence type="ECO:0008006" key="5">
    <source>
        <dbReference type="Google" id="ProtNLM"/>
    </source>
</evidence>
<dbReference type="InterPro" id="IPR022213">
    <property type="entry name" value="DUF3742"/>
</dbReference>
<dbReference type="EMBL" id="PVFZ01000038">
    <property type="protein sequence ID" value="PRF23312.1"/>
    <property type="molecule type" value="Genomic_DNA"/>
</dbReference>
<keyword evidence="2" id="KW-0472">Membrane</keyword>
<feature type="transmembrane region" description="Helical" evidence="2">
    <location>
        <begin position="47"/>
        <end position="80"/>
    </location>
</feature>
<sequence>MKTTAHTTVAERIGRGLGHAWFAIRRQEVRVVQHLMHQGLSRGVATFILWAAKLLVLGVLLYAAFWLTLVAIFVFAAAWLARHGDHDSAQGEWRNGQEGYGYYENGTRTDYGRLFDDDQK</sequence>
<accession>A0A8E2RVM5</accession>
<reference evidence="3 4" key="1">
    <citation type="submission" date="2018-03" db="EMBL/GenBank/DDBJ databases">
        <authorList>
            <person name="Nguyen K."/>
            <person name="Fouts D."/>
            <person name="Sutton G."/>
        </authorList>
    </citation>
    <scope>NUCLEOTIDE SEQUENCE [LARGE SCALE GENOMIC DNA]</scope>
    <source>
        <strain evidence="3 4">AU17135</strain>
    </source>
</reference>
<dbReference type="AlphaFoldDB" id="A0A8E2RVM5"/>
<proteinExistence type="predicted"/>
<gene>
    <name evidence="3" type="ORF">C6P98_13915</name>
</gene>
<keyword evidence="2" id="KW-1133">Transmembrane helix</keyword>
<dbReference type="Pfam" id="PF12553">
    <property type="entry name" value="DUF3742"/>
    <property type="match status" value="1"/>
</dbReference>
<feature type="compositionally biased region" description="Low complexity" evidence="1">
    <location>
        <begin position="96"/>
        <end position="106"/>
    </location>
</feature>
<name>A0A8E2RVM5_9BURK</name>
<organism evidence="3 4">
    <name type="scientific">Burkholderia multivorans</name>
    <dbReference type="NCBI Taxonomy" id="87883"/>
    <lineage>
        <taxon>Bacteria</taxon>
        <taxon>Pseudomonadati</taxon>
        <taxon>Pseudomonadota</taxon>
        <taxon>Betaproteobacteria</taxon>
        <taxon>Burkholderiales</taxon>
        <taxon>Burkholderiaceae</taxon>
        <taxon>Burkholderia</taxon>
        <taxon>Burkholderia cepacia complex</taxon>
    </lineage>
</organism>
<comment type="caution">
    <text evidence="3">The sequence shown here is derived from an EMBL/GenBank/DDBJ whole genome shotgun (WGS) entry which is preliminary data.</text>
</comment>
<evidence type="ECO:0000256" key="1">
    <source>
        <dbReference type="SAM" id="MobiDB-lite"/>
    </source>
</evidence>